<gene>
    <name evidence="3" type="primary">ylbJ</name>
    <name evidence="3" type="ORF">FYJ83_01080</name>
</gene>
<reference evidence="3 4" key="1">
    <citation type="submission" date="2019-09" db="EMBL/GenBank/DDBJ databases">
        <title>In-depth cultivation of the pig gut microbiome towards novel bacterial diversity and tailored functional studies.</title>
        <authorList>
            <person name="Wylensek D."/>
            <person name="Hitch T.C.A."/>
            <person name="Clavel T."/>
        </authorList>
    </citation>
    <scope>NUCLEOTIDE SEQUENCE [LARGE SCALE GENOMIC DNA]</scope>
    <source>
        <strain evidence="3 4">WCA3-693-APC-4?</strain>
    </source>
</reference>
<dbReference type="Pfam" id="PF07670">
    <property type="entry name" value="Gate"/>
    <property type="match status" value="1"/>
</dbReference>
<evidence type="ECO:0000313" key="3">
    <source>
        <dbReference type="EMBL" id="MSU00058.1"/>
    </source>
</evidence>
<dbReference type="EMBL" id="VUNQ01000001">
    <property type="protein sequence ID" value="MSU00058.1"/>
    <property type="molecule type" value="Genomic_DNA"/>
</dbReference>
<feature type="transmembrane region" description="Helical" evidence="1">
    <location>
        <begin position="221"/>
        <end position="241"/>
    </location>
</feature>
<evidence type="ECO:0000313" key="4">
    <source>
        <dbReference type="Proteomes" id="UP000469523"/>
    </source>
</evidence>
<feature type="transmembrane region" description="Helical" evidence="1">
    <location>
        <begin position="126"/>
        <end position="146"/>
    </location>
</feature>
<feature type="transmembrane region" description="Helical" evidence="1">
    <location>
        <begin position="12"/>
        <end position="29"/>
    </location>
</feature>
<proteinExistence type="predicted"/>
<keyword evidence="1" id="KW-1133">Transmembrane helix</keyword>
<evidence type="ECO:0000256" key="1">
    <source>
        <dbReference type="SAM" id="Phobius"/>
    </source>
</evidence>
<keyword evidence="4" id="KW-1185">Reference proteome</keyword>
<organism evidence="3 4">
    <name type="scientific">Tissierella pigra</name>
    <dbReference type="NCBI Taxonomy" id="2607614"/>
    <lineage>
        <taxon>Bacteria</taxon>
        <taxon>Bacillati</taxon>
        <taxon>Bacillota</taxon>
        <taxon>Tissierellia</taxon>
        <taxon>Tissierellales</taxon>
        <taxon>Tissierellaceae</taxon>
        <taxon>Tissierella</taxon>
    </lineage>
</organism>
<name>A0A6N7XUR0_9FIRM</name>
<evidence type="ECO:0000259" key="2">
    <source>
        <dbReference type="Pfam" id="PF07670"/>
    </source>
</evidence>
<feature type="transmembrane region" description="Helical" evidence="1">
    <location>
        <begin position="152"/>
        <end position="171"/>
    </location>
</feature>
<keyword evidence="1" id="KW-0812">Transmembrane</keyword>
<feature type="transmembrane region" description="Helical" evidence="1">
    <location>
        <begin position="378"/>
        <end position="397"/>
    </location>
</feature>
<feature type="transmembrane region" description="Helical" evidence="1">
    <location>
        <begin position="44"/>
        <end position="69"/>
    </location>
</feature>
<dbReference type="Proteomes" id="UP000469523">
    <property type="component" value="Unassembled WGS sequence"/>
</dbReference>
<sequence>MRAESKNQKNYSTLLFLIIIIFTLFGIIANPKLSLSSATSGVSIWFNIILPSLLPFFIISEILIGLGFVDLIGKLLEPLIGPLFNIPGKGVFPLTMSILSGYPVGAKLTSRLREEGLITKNQGNKLICFTSTSGPLFMLGTVSIGMLNDSSIGPLIIIPHYLAVLCLGLLFRSYKSHDIEFNKKNKNIFEEIQDSYDSWIKTKKSIGSLITEAVKESMDTIILIGGLVIFYSVLVEVLFNMKFINNFLYLLSNMLSIDLQIVKGFVAGIFEVTMGCKNIAAANIDFIYKISLINFIIGWSGLSIHSQALSFINRTDINSKLYIFSKFLHGILASILGYIIYIVKYKNYIQPTFSNFSTSYGQFELLDWVYLLTSSAKLALTISIYIFILSVLISLIFRKPKRFN</sequence>
<feature type="transmembrane region" description="Helical" evidence="1">
    <location>
        <begin position="321"/>
        <end position="343"/>
    </location>
</feature>
<accession>A0A6N7XUR0</accession>
<dbReference type="AlphaFoldDB" id="A0A6N7XUR0"/>
<dbReference type="InterPro" id="IPR014226">
    <property type="entry name" value="Spore_IM_YlbJ"/>
</dbReference>
<dbReference type="NCBIfam" id="TIGR02871">
    <property type="entry name" value="spore_ylbJ"/>
    <property type="match status" value="1"/>
</dbReference>
<dbReference type="InterPro" id="IPR011642">
    <property type="entry name" value="Gate_dom"/>
</dbReference>
<comment type="caution">
    <text evidence="3">The sequence shown here is derived from an EMBL/GenBank/DDBJ whole genome shotgun (WGS) entry which is preliminary data.</text>
</comment>
<dbReference type="RefSeq" id="WP_154438228.1">
    <property type="nucleotide sequence ID" value="NZ_JAHLPJ010000001.1"/>
</dbReference>
<protein>
    <submittedName>
        <fullName evidence="3">Sporulation integral membrane protein YlbJ</fullName>
    </submittedName>
</protein>
<keyword evidence="1" id="KW-0472">Membrane</keyword>
<feature type="domain" description="Nucleoside transporter/FeoB GTPase Gate" evidence="2">
    <location>
        <begin position="49"/>
        <end position="147"/>
    </location>
</feature>